<dbReference type="AlphaFoldDB" id="A0A1J5QPX7"/>
<feature type="transmembrane region" description="Helical" evidence="7">
    <location>
        <begin position="45"/>
        <end position="63"/>
    </location>
</feature>
<dbReference type="Pfam" id="PF01925">
    <property type="entry name" value="TauE"/>
    <property type="match status" value="1"/>
</dbReference>
<keyword evidence="2" id="KW-0813">Transport</keyword>
<evidence type="ECO:0000256" key="5">
    <source>
        <dbReference type="ARBA" id="ARBA00022989"/>
    </source>
</evidence>
<evidence type="ECO:0000256" key="2">
    <source>
        <dbReference type="ARBA" id="ARBA00022448"/>
    </source>
</evidence>
<evidence type="ECO:0000256" key="6">
    <source>
        <dbReference type="ARBA" id="ARBA00023136"/>
    </source>
</evidence>
<sequence length="255" mass="26380">MPLLGLLPLAGASFGAGFVDSIVGGGGLLLVPTLFSTFPDALPATLFGTNKGGATWGTSAALLSFLRRVRLPWRTVLPAAAAAFVGALLGAYTITRIASGPFRKLLPFILAALLGYTLWRKDMGHHHAPRAPGRATALLAAAGGAAIGFYDGFFGPGTGNFLVFMFVRGFGFDFMHAAASAKLVNVACNLAALGLFAAKGHVMWRYAALIAVCNIGGNVVGARLALRGGTGFVRTAFIAIVVALIAKTAWDAFVR</sequence>
<evidence type="ECO:0000256" key="3">
    <source>
        <dbReference type="ARBA" id="ARBA00022475"/>
    </source>
</evidence>
<evidence type="ECO:0008006" key="9">
    <source>
        <dbReference type="Google" id="ProtNLM"/>
    </source>
</evidence>
<evidence type="ECO:0000256" key="7">
    <source>
        <dbReference type="SAM" id="Phobius"/>
    </source>
</evidence>
<keyword evidence="5 7" id="KW-1133">Transmembrane helix</keyword>
<accession>A0A1J5QPX7</accession>
<dbReference type="InterPro" id="IPR002781">
    <property type="entry name" value="TM_pro_TauE-like"/>
</dbReference>
<gene>
    <name evidence="8" type="ORF">GALL_327240</name>
</gene>
<evidence type="ECO:0000313" key="8">
    <source>
        <dbReference type="EMBL" id="OIQ85440.1"/>
    </source>
</evidence>
<feature type="transmembrane region" description="Helical" evidence="7">
    <location>
        <begin position="174"/>
        <end position="197"/>
    </location>
</feature>
<organism evidence="8">
    <name type="scientific">mine drainage metagenome</name>
    <dbReference type="NCBI Taxonomy" id="410659"/>
    <lineage>
        <taxon>unclassified sequences</taxon>
        <taxon>metagenomes</taxon>
        <taxon>ecological metagenomes</taxon>
    </lineage>
</organism>
<keyword evidence="4 7" id="KW-0812">Transmembrane</keyword>
<feature type="transmembrane region" description="Helical" evidence="7">
    <location>
        <begin position="204"/>
        <end position="226"/>
    </location>
</feature>
<dbReference type="PANTHER" id="PTHR30269:SF0">
    <property type="entry name" value="MEMBRANE TRANSPORTER PROTEIN YFCA-RELATED"/>
    <property type="match status" value="1"/>
</dbReference>
<comment type="caution">
    <text evidence="8">The sequence shown here is derived from an EMBL/GenBank/DDBJ whole genome shotgun (WGS) entry which is preliminary data.</text>
</comment>
<protein>
    <recommendedName>
        <fullName evidence="9">Membrane transporter protein</fullName>
    </recommendedName>
</protein>
<feature type="transmembrane region" description="Helical" evidence="7">
    <location>
        <begin position="232"/>
        <end position="250"/>
    </location>
</feature>
<proteinExistence type="predicted"/>
<keyword evidence="3" id="KW-1003">Cell membrane</keyword>
<reference evidence="8" key="1">
    <citation type="submission" date="2016-10" db="EMBL/GenBank/DDBJ databases">
        <title>Sequence of Gallionella enrichment culture.</title>
        <authorList>
            <person name="Poehlein A."/>
            <person name="Muehling M."/>
            <person name="Daniel R."/>
        </authorList>
    </citation>
    <scope>NUCLEOTIDE SEQUENCE</scope>
</reference>
<evidence type="ECO:0000256" key="1">
    <source>
        <dbReference type="ARBA" id="ARBA00004651"/>
    </source>
</evidence>
<feature type="transmembrane region" description="Helical" evidence="7">
    <location>
        <begin position="131"/>
        <end position="154"/>
    </location>
</feature>
<dbReference type="InterPro" id="IPR052017">
    <property type="entry name" value="TSUP"/>
</dbReference>
<comment type="subcellular location">
    <subcellularLocation>
        <location evidence="1">Cell membrane</location>
        <topology evidence="1">Multi-pass membrane protein</topology>
    </subcellularLocation>
</comment>
<feature type="transmembrane region" description="Helical" evidence="7">
    <location>
        <begin position="101"/>
        <end position="119"/>
    </location>
</feature>
<dbReference type="GO" id="GO:0005886">
    <property type="term" value="C:plasma membrane"/>
    <property type="evidence" value="ECO:0007669"/>
    <property type="project" value="UniProtKB-SubCell"/>
</dbReference>
<feature type="transmembrane region" description="Helical" evidence="7">
    <location>
        <begin position="75"/>
        <end position="95"/>
    </location>
</feature>
<dbReference type="EMBL" id="MLJW01000544">
    <property type="protein sequence ID" value="OIQ85440.1"/>
    <property type="molecule type" value="Genomic_DNA"/>
</dbReference>
<evidence type="ECO:0000256" key="4">
    <source>
        <dbReference type="ARBA" id="ARBA00022692"/>
    </source>
</evidence>
<keyword evidence="6 7" id="KW-0472">Membrane</keyword>
<dbReference type="PANTHER" id="PTHR30269">
    <property type="entry name" value="TRANSMEMBRANE PROTEIN YFCA"/>
    <property type="match status" value="1"/>
</dbReference>
<name>A0A1J5QPX7_9ZZZZ</name>